<dbReference type="InterPro" id="IPR043502">
    <property type="entry name" value="DNA/RNA_pol_sf"/>
</dbReference>
<keyword evidence="3" id="KW-1185">Reference proteome</keyword>
<reference evidence="2" key="1">
    <citation type="submission" date="2022-07" db="EMBL/GenBank/DDBJ databases">
        <authorList>
            <person name="Macas J."/>
            <person name="Novak P."/>
            <person name="Neumann P."/>
        </authorList>
    </citation>
    <scope>NUCLEOTIDE SEQUENCE</scope>
</reference>
<evidence type="ECO:0000259" key="1">
    <source>
        <dbReference type="PROSITE" id="PS50878"/>
    </source>
</evidence>
<dbReference type="AlphaFoldDB" id="A0A9P1E5G6"/>
<sequence>MDVTRAVQDFFMGHHIPKGVSNTLIVLIPKNDNPSSYSEFRPICLSTFISKICTKVMVTRLKSVLPKIISKQHAGFMANRDIADQVLIAQELMHNIDKKVRGSNFVVKLDMSKTFDKVSWHFLSLMLLKFGFCHQFVQLIMNHLQATFLSVLVNGSPQGFFKPFRGVKQGDPLSPFLFIIASEAFSRGLHWMMQEGRIQPFWMGGNGITISHLGFAYDLLVFLNGESRSLLNFKAFLSSYEGASDQEINLDKSSILRGKAASYRKARIKNLLGMKLTDLPVKYLGVNLHKRINRFQFCGNLIKQFENKLTPWKQKNLTHGGRLILIKHVLSSLPLHILAVDLLPKKVINVLNRKLASFFLGSNNDRKKAHWITWAKLCYPTVEGGLGIRSLTDLEKAFILKLWWKWKTGDSLWARFIQARYNRNENMIPKVADSPVWRRICCVHEMASSLISTDAGGIVTWNEEENGQFTFKSAFEEVRDLSFSSIIYQQIWDSQLELKMKIFQWKIVKGIVPIIDKLQRFNKILSPSMCPM</sequence>
<dbReference type="PANTHER" id="PTHR33116:SF80">
    <property type="entry name" value="REVERSE TRANSCRIPTASE ZINC-BINDING DOMAIN-CONTAINING PROTEIN"/>
    <property type="match status" value="1"/>
</dbReference>
<organism evidence="2 3">
    <name type="scientific">Cuscuta europaea</name>
    <name type="common">European dodder</name>
    <dbReference type="NCBI Taxonomy" id="41803"/>
    <lineage>
        <taxon>Eukaryota</taxon>
        <taxon>Viridiplantae</taxon>
        <taxon>Streptophyta</taxon>
        <taxon>Embryophyta</taxon>
        <taxon>Tracheophyta</taxon>
        <taxon>Spermatophyta</taxon>
        <taxon>Magnoliopsida</taxon>
        <taxon>eudicotyledons</taxon>
        <taxon>Gunneridae</taxon>
        <taxon>Pentapetalae</taxon>
        <taxon>asterids</taxon>
        <taxon>lamiids</taxon>
        <taxon>Solanales</taxon>
        <taxon>Convolvulaceae</taxon>
        <taxon>Cuscuteae</taxon>
        <taxon>Cuscuta</taxon>
        <taxon>Cuscuta subgen. Cuscuta</taxon>
    </lineage>
</organism>
<dbReference type="EMBL" id="CAMAPE010000011">
    <property type="protein sequence ID" value="CAH9079751.1"/>
    <property type="molecule type" value="Genomic_DNA"/>
</dbReference>
<accession>A0A9P1E5G6</accession>
<dbReference type="CDD" id="cd01650">
    <property type="entry name" value="RT_nLTR_like"/>
    <property type="match status" value="1"/>
</dbReference>
<protein>
    <recommendedName>
        <fullName evidence="1">Reverse transcriptase domain-containing protein</fullName>
    </recommendedName>
</protein>
<name>A0A9P1E5G6_CUSEU</name>
<feature type="domain" description="Reverse transcriptase" evidence="1">
    <location>
        <begin position="9"/>
        <end position="288"/>
    </location>
</feature>
<dbReference type="PANTHER" id="PTHR33116">
    <property type="entry name" value="REVERSE TRANSCRIPTASE ZINC-BINDING DOMAIN-CONTAINING PROTEIN-RELATED-RELATED"/>
    <property type="match status" value="1"/>
</dbReference>
<gene>
    <name evidence="2" type="ORF">CEURO_LOCUS7219</name>
</gene>
<dbReference type="PROSITE" id="PS50878">
    <property type="entry name" value="RT_POL"/>
    <property type="match status" value="1"/>
</dbReference>
<dbReference type="Pfam" id="PF00078">
    <property type="entry name" value="RVT_1"/>
    <property type="match status" value="1"/>
</dbReference>
<evidence type="ECO:0000313" key="3">
    <source>
        <dbReference type="Proteomes" id="UP001152484"/>
    </source>
</evidence>
<proteinExistence type="predicted"/>
<dbReference type="OrthoDB" id="1744944at2759"/>
<dbReference type="SUPFAM" id="SSF56672">
    <property type="entry name" value="DNA/RNA polymerases"/>
    <property type="match status" value="1"/>
</dbReference>
<comment type="caution">
    <text evidence="2">The sequence shown here is derived from an EMBL/GenBank/DDBJ whole genome shotgun (WGS) entry which is preliminary data.</text>
</comment>
<evidence type="ECO:0000313" key="2">
    <source>
        <dbReference type="EMBL" id="CAH9079751.1"/>
    </source>
</evidence>
<dbReference type="InterPro" id="IPR000477">
    <property type="entry name" value="RT_dom"/>
</dbReference>
<dbReference type="Proteomes" id="UP001152484">
    <property type="component" value="Unassembled WGS sequence"/>
</dbReference>